<name>A0A7G9SAV7_9SPHN</name>
<protein>
    <submittedName>
        <fullName evidence="3">DUF2147 domain-containing protein</fullName>
    </submittedName>
</protein>
<keyword evidence="4" id="KW-1185">Reference proteome</keyword>
<dbReference type="AlphaFoldDB" id="A0A7G9SAV7"/>
<dbReference type="Gene3D" id="2.40.128.520">
    <property type="match status" value="1"/>
</dbReference>
<dbReference type="Proteomes" id="UP000515955">
    <property type="component" value="Chromosome"/>
</dbReference>
<evidence type="ECO:0000259" key="2">
    <source>
        <dbReference type="Pfam" id="PF09917"/>
    </source>
</evidence>
<feature type="chain" id="PRO_5028825806" evidence="1">
    <location>
        <begin position="21"/>
        <end position="135"/>
    </location>
</feature>
<dbReference type="RefSeq" id="WP_187541981.1">
    <property type="nucleotide sequence ID" value="NZ_CP060717.1"/>
</dbReference>
<evidence type="ECO:0000313" key="4">
    <source>
        <dbReference type="Proteomes" id="UP000515955"/>
    </source>
</evidence>
<reference evidence="3 4" key="1">
    <citation type="submission" date="2020-08" db="EMBL/GenBank/DDBJ databases">
        <title>Genome sequence of Sphingomonas rhizophila KACC 19189T.</title>
        <authorList>
            <person name="Hyun D.-W."/>
            <person name="Bae J.-W."/>
        </authorList>
    </citation>
    <scope>NUCLEOTIDE SEQUENCE [LARGE SCALE GENOMIC DNA]</scope>
    <source>
        <strain evidence="3 4">KACC 19189</strain>
    </source>
</reference>
<evidence type="ECO:0000313" key="3">
    <source>
        <dbReference type="EMBL" id="QNN64982.1"/>
    </source>
</evidence>
<dbReference type="InterPro" id="IPR019223">
    <property type="entry name" value="DUF2147"/>
</dbReference>
<gene>
    <name evidence="3" type="ORF">H9L12_12405</name>
</gene>
<dbReference type="EMBL" id="CP060717">
    <property type="protein sequence ID" value="QNN64982.1"/>
    <property type="molecule type" value="Genomic_DNA"/>
</dbReference>
<keyword evidence="1" id="KW-0732">Signal</keyword>
<sequence length="135" mass="13950">MKLFLVGMTVAATLASAATAAAPAGSIEGRWSNPKGSVVVDVDRCGNSWCGTVVSASAKAKADAREGGTANLIGTRLMHGFVPDGRGGYKGKVFLPKRNMSAGGTIRVLSANTISVRGCAVAGVLCKEQNWRRVR</sequence>
<evidence type="ECO:0000256" key="1">
    <source>
        <dbReference type="SAM" id="SignalP"/>
    </source>
</evidence>
<feature type="signal peptide" evidence="1">
    <location>
        <begin position="1"/>
        <end position="20"/>
    </location>
</feature>
<accession>A0A7G9SAV7</accession>
<organism evidence="3 4">
    <name type="scientific">Sphingomonas rhizophila</name>
    <dbReference type="NCBI Taxonomy" id="2071607"/>
    <lineage>
        <taxon>Bacteria</taxon>
        <taxon>Pseudomonadati</taxon>
        <taxon>Pseudomonadota</taxon>
        <taxon>Alphaproteobacteria</taxon>
        <taxon>Sphingomonadales</taxon>
        <taxon>Sphingomonadaceae</taxon>
        <taxon>Sphingomonas</taxon>
    </lineage>
</organism>
<proteinExistence type="predicted"/>
<dbReference type="Pfam" id="PF09917">
    <property type="entry name" value="DUF2147"/>
    <property type="match status" value="1"/>
</dbReference>
<dbReference type="PANTHER" id="PTHR36919:SF2">
    <property type="entry name" value="BLL6627 PROTEIN"/>
    <property type="match status" value="1"/>
</dbReference>
<dbReference type="KEGG" id="srhi:H9L12_12405"/>
<feature type="domain" description="DUF2147" evidence="2">
    <location>
        <begin position="29"/>
        <end position="133"/>
    </location>
</feature>
<dbReference type="PANTHER" id="PTHR36919">
    <property type="entry name" value="BLR1215 PROTEIN"/>
    <property type="match status" value="1"/>
</dbReference>